<keyword evidence="2" id="KW-1133">Transmembrane helix</keyword>
<feature type="compositionally biased region" description="Low complexity" evidence="1">
    <location>
        <begin position="100"/>
        <end position="113"/>
    </location>
</feature>
<protein>
    <recommendedName>
        <fullName evidence="4">Integral membrane protein</fullName>
    </recommendedName>
</protein>
<organism evidence="3">
    <name type="scientific">Streptomyces sp. Y1</name>
    <dbReference type="NCBI Taxonomy" id="3238634"/>
    <lineage>
        <taxon>Bacteria</taxon>
        <taxon>Bacillati</taxon>
        <taxon>Actinomycetota</taxon>
        <taxon>Actinomycetes</taxon>
        <taxon>Kitasatosporales</taxon>
        <taxon>Streptomycetaceae</taxon>
        <taxon>Streptomyces</taxon>
    </lineage>
</organism>
<dbReference type="AlphaFoldDB" id="A0AB39TDB4"/>
<gene>
    <name evidence="3" type="ORF">AB2U05_04335</name>
</gene>
<evidence type="ECO:0008006" key="4">
    <source>
        <dbReference type="Google" id="ProtNLM"/>
    </source>
</evidence>
<dbReference type="RefSeq" id="WP_369182471.1">
    <property type="nucleotide sequence ID" value="NZ_CP163445.1"/>
</dbReference>
<sequence length="152" mass="16388">MSVPRRRRRLPDEVRAAAVRAVLSLAFTLVGVVVATLASYAGSWLLTPALLAMGLGVFGSMWCLLEILISRQVAAQRQRGPNSAHPMAGGRAAPPDPLAGRPLPRPGQQYRPGQQPPPNQQYRPGQQPYPGPRPAGQPGRPGHSQLPTGRRW</sequence>
<reference evidence="3" key="1">
    <citation type="submission" date="2024-07" db="EMBL/GenBank/DDBJ databases">
        <authorList>
            <person name="Yu S.T."/>
        </authorList>
    </citation>
    <scope>NUCLEOTIDE SEQUENCE</scope>
    <source>
        <strain evidence="3">Y1</strain>
    </source>
</reference>
<evidence type="ECO:0000256" key="1">
    <source>
        <dbReference type="SAM" id="MobiDB-lite"/>
    </source>
</evidence>
<dbReference type="EMBL" id="CP163445">
    <property type="protein sequence ID" value="XDQ77761.1"/>
    <property type="molecule type" value="Genomic_DNA"/>
</dbReference>
<accession>A0AB39TDB4</accession>
<proteinExistence type="predicted"/>
<name>A0AB39TDB4_9ACTN</name>
<evidence type="ECO:0000313" key="3">
    <source>
        <dbReference type="EMBL" id="XDQ77761.1"/>
    </source>
</evidence>
<feature type="transmembrane region" description="Helical" evidence="2">
    <location>
        <begin position="21"/>
        <end position="43"/>
    </location>
</feature>
<keyword evidence="2" id="KW-0812">Transmembrane</keyword>
<evidence type="ECO:0000256" key="2">
    <source>
        <dbReference type="SAM" id="Phobius"/>
    </source>
</evidence>
<keyword evidence="2" id="KW-0472">Membrane</keyword>
<feature type="region of interest" description="Disordered" evidence="1">
    <location>
        <begin position="75"/>
        <end position="152"/>
    </location>
</feature>
<feature type="transmembrane region" description="Helical" evidence="2">
    <location>
        <begin position="49"/>
        <end position="69"/>
    </location>
</feature>